<dbReference type="InterPro" id="IPR015943">
    <property type="entry name" value="WD40/YVTN_repeat-like_dom_sf"/>
</dbReference>
<dbReference type="Proteomes" id="UP001162031">
    <property type="component" value="Unassembled WGS sequence"/>
</dbReference>
<dbReference type="SUPFAM" id="SSF50978">
    <property type="entry name" value="WD40 repeat-like"/>
    <property type="match status" value="1"/>
</dbReference>
<evidence type="ECO:0000313" key="6">
    <source>
        <dbReference type="EMBL" id="CAI5716748.1"/>
    </source>
</evidence>
<keyword evidence="7" id="KW-1185">Reference proteome</keyword>
<feature type="repeat" description="WD" evidence="3">
    <location>
        <begin position="281"/>
        <end position="315"/>
    </location>
</feature>
<dbReference type="GO" id="GO:0035591">
    <property type="term" value="F:signaling adaptor activity"/>
    <property type="evidence" value="ECO:0007669"/>
    <property type="project" value="TreeGrafter"/>
</dbReference>
<dbReference type="InterPro" id="IPR019775">
    <property type="entry name" value="WD40_repeat_CS"/>
</dbReference>
<feature type="domain" description="WDR59/RTC1-like RING zinc finger" evidence="5">
    <location>
        <begin position="1347"/>
        <end position="1395"/>
    </location>
</feature>
<feature type="compositionally biased region" description="Basic and acidic residues" evidence="4">
    <location>
        <begin position="547"/>
        <end position="557"/>
    </location>
</feature>
<reference evidence="6" key="1">
    <citation type="submission" date="2022-12" db="EMBL/GenBank/DDBJ databases">
        <authorList>
            <person name="Webb A."/>
        </authorList>
    </citation>
    <scope>NUCLEOTIDE SEQUENCE</scope>
    <source>
        <strain evidence="6">Hp1</strain>
    </source>
</reference>
<feature type="repeat" description="WD" evidence="3">
    <location>
        <begin position="234"/>
        <end position="268"/>
    </location>
</feature>
<dbReference type="SMART" id="SM00320">
    <property type="entry name" value="WD40"/>
    <property type="match status" value="6"/>
</dbReference>
<feature type="region of interest" description="Disordered" evidence="4">
    <location>
        <begin position="530"/>
        <end position="573"/>
    </location>
</feature>
<protein>
    <recommendedName>
        <fullName evidence="5">WDR59/RTC1-like RING zinc finger domain-containing protein</fullName>
    </recommendedName>
</protein>
<organism evidence="6 7">
    <name type="scientific">Hyaloperonospora brassicae</name>
    <name type="common">Brassica downy mildew</name>
    <name type="synonym">Peronospora brassicae</name>
    <dbReference type="NCBI Taxonomy" id="162125"/>
    <lineage>
        <taxon>Eukaryota</taxon>
        <taxon>Sar</taxon>
        <taxon>Stramenopiles</taxon>
        <taxon>Oomycota</taxon>
        <taxon>Peronosporomycetes</taxon>
        <taxon>Peronosporales</taxon>
        <taxon>Peronosporaceae</taxon>
        <taxon>Hyaloperonospora</taxon>
    </lineage>
</organism>
<feature type="repeat" description="WD" evidence="3">
    <location>
        <begin position="190"/>
        <end position="232"/>
    </location>
</feature>
<name>A0AAV0TC65_HYABA</name>
<dbReference type="Pfam" id="PF00400">
    <property type="entry name" value="WD40"/>
    <property type="match status" value="2"/>
</dbReference>
<dbReference type="Gene3D" id="2.130.10.10">
    <property type="entry name" value="YVTN repeat-like/Quinoprotein amine dehydrogenase"/>
    <property type="match status" value="1"/>
</dbReference>
<feature type="compositionally biased region" description="Polar residues" evidence="4">
    <location>
        <begin position="1071"/>
        <end position="1081"/>
    </location>
</feature>
<dbReference type="GO" id="GO:1904263">
    <property type="term" value="P:positive regulation of TORC1 signaling"/>
    <property type="evidence" value="ECO:0007669"/>
    <property type="project" value="TreeGrafter"/>
</dbReference>
<keyword evidence="2" id="KW-0677">Repeat</keyword>
<feature type="compositionally biased region" description="Polar residues" evidence="4">
    <location>
        <begin position="166"/>
        <end position="178"/>
    </location>
</feature>
<sequence length="1421" mass="153672">MRRRQRKFVATDGPSSAPNATHDAQSAPATIASALGTSPSASLAPDESVAVAGSSTIYGNVHVRLDVTASALSVDATGAVAILAGRKGLHVMALETPFAPWATLPHQTKLEVAVVKCNPHTLFKSHVASSSNRNTLIWDIADAIETVGSVASIGQAQGASRGYKQGQPSSRGANDRVGSQTTAQPLVATLRAHTRSVSDVAWSPREPSLLATCSADAKTLLWDMRSPQRPIQTLNAYNKSVVQVEWNRVDATSLATAHDGEVRVWDLRVGAGRMVAPAALITAHMQKIYGIDWHPERTYELVTCSEDKTVKFWNVTQPRVCQGTLNTGAPVWRAQYTPFGDGLVTISQRMDNTIRLWALSHADGDSRGNGDSGNVANAPSSVTADLVHSFAGHNDLVRGMAWRCRPSTSVYQLVSWSKDQELRMWQVDVPQLEACGYDTASYRADAAPSENTSTTNARLHSDARRLLHAEFVEMRAQHSKYSLSALKTDFLPLVVPKSAVPLSTEEYTLGGDDRSLQALLALEEELNRECTTQLRPEGEEDEALLSAREKDDARPDDSTSTNERSTRSSGARALPCPRISGAVFSGPNMLLVFDSRVAIGQSRSSAVPTAVAAGKEGKPPVAVNKLPRTYDELLDLRDSRFATKKNKKPPVQLLSSANIMGSMDVVSNDWAGQQQQQSQELADSGVVVGGYGEDTDNRACSTHGYHHPSMYYSSAAGKGTGGNDDMLRGLNEMDPSIQQGSEYLNTYFSNTEYHLPDNSPEHLFSIPPSAAVGLQLSPRVSVRSNGGERLKRVEQAAPALNLDLSISVTILDLSKLCGLSSILTHQTNLMPRGVTPSAVSSKACASARRKKSQLGSVNRSMISWMLRAAENMPVKHGIAPHNNLSHVLRTLLTETTAAAKGLKDDDDAVLDDSCIALAARCAQNSHAAMLAGRRDLQQVWSLLEISAAPEVELPIYKDKSSSASLSLRTSHPWGAHPLGKRLVHKVLDMYEQTGDVQALASIVCALKPSERKKQWDETCRVVTPSAITMEDQLPVVREGRRSSMKGVDTGVGVGVSGHTATSANRLRVRRSSSNCLAQSVMKTADASDGPPVMRGTRRSSSHTESRSQGLSVDRDAVFCGSKDWPLVSSGNSSAASSRQSSPVRERTMSTSFGLNVVNREALNKASAPTLHTGWKVDFDRMENPFKTWSGNSNKDTSPPRLTAETFQSPIRSASGKLPALSLVVTASPRVGPATPSPRHAVVGTSTREEEVDANDRVLLQLSYRSVEEEKCLLSSHPDDEKRYDVYKEAYADVLYRYGAMNLRIEVLKKKTPSVQDARGIAMGMICGSCNEKTSDLVCTSCREFAVRCSVCQLVVRGQSMFCMTCGHGGHAAHLRAWFEVETVCPTGCGCWCKQATAAMPAYQAEHQQSDHTVVLSRSHSF</sequence>
<feature type="region of interest" description="Disordered" evidence="4">
    <location>
        <begin position="1"/>
        <end position="25"/>
    </location>
</feature>
<dbReference type="Pfam" id="PF17120">
    <property type="entry name" value="zf-RING_16"/>
    <property type="match status" value="1"/>
</dbReference>
<proteinExistence type="predicted"/>
<dbReference type="PROSITE" id="PS50082">
    <property type="entry name" value="WD_REPEATS_2"/>
    <property type="match status" value="3"/>
</dbReference>
<accession>A0AAV0TC65</accession>
<keyword evidence="1 3" id="KW-0853">WD repeat</keyword>
<dbReference type="GO" id="GO:0035859">
    <property type="term" value="C:Seh1-associated complex"/>
    <property type="evidence" value="ECO:0007669"/>
    <property type="project" value="TreeGrafter"/>
</dbReference>
<evidence type="ECO:0000256" key="1">
    <source>
        <dbReference type="ARBA" id="ARBA00022574"/>
    </source>
</evidence>
<dbReference type="InterPro" id="IPR049566">
    <property type="entry name" value="WDR59_RTC1-like_RING_Znf"/>
</dbReference>
<feature type="region of interest" description="Disordered" evidence="4">
    <location>
        <begin position="1065"/>
        <end position="1112"/>
    </location>
</feature>
<gene>
    <name evidence="6" type="ORF">HBR001_LOCUS1685</name>
</gene>
<dbReference type="PROSITE" id="PS50294">
    <property type="entry name" value="WD_REPEATS_REGION"/>
    <property type="match status" value="2"/>
</dbReference>
<dbReference type="InterPro" id="IPR036322">
    <property type="entry name" value="WD40_repeat_dom_sf"/>
</dbReference>
<feature type="compositionally biased region" description="Polar residues" evidence="4">
    <location>
        <begin position="13"/>
        <end position="25"/>
    </location>
</feature>
<feature type="region of interest" description="Disordered" evidence="4">
    <location>
        <begin position="1228"/>
        <end position="1247"/>
    </location>
</feature>
<feature type="region of interest" description="Disordered" evidence="4">
    <location>
        <begin position="1127"/>
        <end position="1147"/>
    </location>
</feature>
<dbReference type="GO" id="GO:0005774">
    <property type="term" value="C:vacuolar membrane"/>
    <property type="evidence" value="ECO:0007669"/>
    <property type="project" value="TreeGrafter"/>
</dbReference>
<feature type="region of interest" description="Disordered" evidence="4">
    <location>
        <begin position="158"/>
        <end position="178"/>
    </location>
</feature>
<evidence type="ECO:0000313" key="7">
    <source>
        <dbReference type="Proteomes" id="UP001162031"/>
    </source>
</evidence>
<dbReference type="PROSITE" id="PS00678">
    <property type="entry name" value="WD_REPEATS_1"/>
    <property type="match status" value="3"/>
</dbReference>
<evidence type="ECO:0000256" key="2">
    <source>
        <dbReference type="ARBA" id="ARBA00022737"/>
    </source>
</evidence>
<dbReference type="PANTHER" id="PTHR46170">
    <property type="entry name" value="GATOR COMPLEX PROTEIN WDR59"/>
    <property type="match status" value="1"/>
</dbReference>
<dbReference type="InterPro" id="IPR049567">
    <property type="entry name" value="WDR59-like"/>
</dbReference>
<evidence type="ECO:0000256" key="3">
    <source>
        <dbReference type="PROSITE-ProRule" id="PRU00221"/>
    </source>
</evidence>
<dbReference type="EMBL" id="CANTFL010000167">
    <property type="protein sequence ID" value="CAI5716748.1"/>
    <property type="molecule type" value="Genomic_DNA"/>
</dbReference>
<dbReference type="PANTHER" id="PTHR46170:SF1">
    <property type="entry name" value="GATOR COMPLEX PROTEIN WDR59"/>
    <property type="match status" value="1"/>
</dbReference>
<evidence type="ECO:0000259" key="5">
    <source>
        <dbReference type="Pfam" id="PF17120"/>
    </source>
</evidence>
<dbReference type="InterPro" id="IPR001680">
    <property type="entry name" value="WD40_rpt"/>
</dbReference>
<comment type="caution">
    <text evidence="6">The sequence shown here is derived from an EMBL/GenBank/DDBJ whole genome shotgun (WGS) entry which is preliminary data.</text>
</comment>
<feature type="compositionally biased region" description="Low complexity" evidence="4">
    <location>
        <begin position="1128"/>
        <end position="1141"/>
    </location>
</feature>
<dbReference type="GO" id="GO:0034198">
    <property type="term" value="P:cellular response to amino acid starvation"/>
    <property type="evidence" value="ECO:0007669"/>
    <property type="project" value="TreeGrafter"/>
</dbReference>
<feature type="compositionally biased region" description="Low complexity" evidence="4">
    <location>
        <begin position="558"/>
        <end position="569"/>
    </location>
</feature>
<evidence type="ECO:0000256" key="4">
    <source>
        <dbReference type="SAM" id="MobiDB-lite"/>
    </source>
</evidence>